<dbReference type="PANTHER" id="PTHR23342:SF0">
    <property type="entry name" value="N-ACETYLGLUTAMATE SYNTHASE, MITOCHONDRIAL"/>
    <property type="match status" value="1"/>
</dbReference>
<feature type="non-terminal residue" evidence="3">
    <location>
        <position position="1"/>
    </location>
</feature>
<name>A0A067BQ43_SAPPC</name>
<dbReference type="GO" id="GO:0016620">
    <property type="term" value="F:oxidoreductase activity, acting on the aldehyde or oxo group of donors, NAD or NADP as acceptor"/>
    <property type="evidence" value="ECO:0007669"/>
    <property type="project" value="InterPro"/>
</dbReference>
<dbReference type="Gene3D" id="3.40.1160.10">
    <property type="entry name" value="Acetylglutamate kinase-like"/>
    <property type="match status" value="1"/>
</dbReference>
<dbReference type="GO" id="GO:0003991">
    <property type="term" value="F:acetylglutamate kinase activity"/>
    <property type="evidence" value="ECO:0007669"/>
    <property type="project" value="TreeGrafter"/>
</dbReference>
<dbReference type="VEuPathDB" id="FungiDB:SPRG_17724"/>
<dbReference type="STRING" id="695850.A0A067BQ43"/>
<dbReference type="OrthoDB" id="438291at2759"/>
<sequence length="287" mass="31007">KDRGQKHSSIVDAGQIPVLSCLGESKTGQLLNINADVAARELVITLQPHKTIFVNAKGGWLEDGVKVPKLDMSTDYATMAARDYTGRQGTLLKLNEINTLLQALPSTSSVVLTSAAALANEIVSGHSAGGGDHVDAPLHFCSGKKKKVGLMGARGYVGRELIRVLGGHPELDLVVASSRALSPVLTTPKVMDLVAMSGDLELVSSQGYLEIPELLVARGYEAARGHRTQFVQEAFPTPTTLPLWVSERTMIRAASYDHLDMLRHLHEVGGLEWTPLLHEVPRVQEEQ</sequence>
<dbReference type="EMBL" id="KK583925">
    <property type="protein sequence ID" value="KDO16787.1"/>
    <property type="molecule type" value="Genomic_DNA"/>
</dbReference>
<feature type="domain" description="Semialdehyde dehydrogenase NAD-binding" evidence="2">
    <location>
        <begin position="147"/>
        <end position="190"/>
    </location>
</feature>
<evidence type="ECO:0000259" key="2">
    <source>
        <dbReference type="Pfam" id="PF01118"/>
    </source>
</evidence>
<dbReference type="InterPro" id="IPR000534">
    <property type="entry name" value="Semialdehyde_DH_NAD-bd"/>
</dbReference>
<dbReference type="PANTHER" id="PTHR23342">
    <property type="entry name" value="N-ACETYLGLUTAMATE SYNTHASE"/>
    <property type="match status" value="1"/>
</dbReference>
<evidence type="ECO:0000313" key="3">
    <source>
        <dbReference type="EMBL" id="KDO16787.1"/>
    </source>
</evidence>
<dbReference type="RefSeq" id="XP_012212503.1">
    <property type="nucleotide sequence ID" value="XM_012357113.1"/>
</dbReference>
<dbReference type="InterPro" id="IPR036291">
    <property type="entry name" value="NAD(P)-bd_dom_sf"/>
</dbReference>
<dbReference type="AlphaFoldDB" id="A0A067BQ43"/>
<organism evidence="3 4">
    <name type="scientific">Saprolegnia parasitica (strain CBS 223.65)</name>
    <dbReference type="NCBI Taxonomy" id="695850"/>
    <lineage>
        <taxon>Eukaryota</taxon>
        <taxon>Sar</taxon>
        <taxon>Stramenopiles</taxon>
        <taxon>Oomycota</taxon>
        <taxon>Saprolegniomycetes</taxon>
        <taxon>Saprolegniales</taxon>
        <taxon>Saprolegniaceae</taxon>
        <taxon>Saprolegnia</taxon>
    </lineage>
</organism>
<proteinExistence type="predicted"/>
<dbReference type="InterPro" id="IPR036393">
    <property type="entry name" value="AceGlu_kinase-like_sf"/>
</dbReference>
<keyword evidence="1" id="KW-0808">Transferase</keyword>
<dbReference type="GO" id="GO:0006526">
    <property type="term" value="P:L-arginine biosynthetic process"/>
    <property type="evidence" value="ECO:0007669"/>
    <property type="project" value="TreeGrafter"/>
</dbReference>
<dbReference type="SUPFAM" id="SSF53633">
    <property type="entry name" value="Carbamate kinase-like"/>
    <property type="match status" value="1"/>
</dbReference>
<evidence type="ECO:0000313" key="4">
    <source>
        <dbReference type="Proteomes" id="UP000030745"/>
    </source>
</evidence>
<dbReference type="Proteomes" id="UP000030745">
    <property type="component" value="Unassembled WGS sequence"/>
</dbReference>
<accession>A0A067BQ43</accession>
<dbReference type="SUPFAM" id="SSF51735">
    <property type="entry name" value="NAD(P)-binding Rossmann-fold domains"/>
    <property type="match status" value="1"/>
</dbReference>
<dbReference type="GeneID" id="24139254"/>
<gene>
    <name evidence="3" type="ORF">SPRG_17724</name>
</gene>
<reference evidence="3 4" key="1">
    <citation type="journal article" date="2013" name="PLoS Genet.">
        <title>Distinctive expansion of potential virulence genes in the genome of the oomycete fish pathogen Saprolegnia parasitica.</title>
        <authorList>
            <person name="Jiang R.H."/>
            <person name="de Bruijn I."/>
            <person name="Haas B.J."/>
            <person name="Belmonte R."/>
            <person name="Lobach L."/>
            <person name="Christie J."/>
            <person name="van den Ackerveken G."/>
            <person name="Bottin A."/>
            <person name="Bulone V."/>
            <person name="Diaz-Moreno S.M."/>
            <person name="Dumas B."/>
            <person name="Fan L."/>
            <person name="Gaulin E."/>
            <person name="Govers F."/>
            <person name="Grenville-Briggs L.J."/>
            <person name="Horner N.R."/>
            <person name="Levin J.Z."/>
            <person name="Mammella M."/>
            <person name="Meijer H.J."/>
            <person name="Morris P."/>
            <person name="Nusbaum C."/>
            <person name="Oome S."/>
            <person name="Phillips A.J."/>
            <person name="van Rooyen D."/>
            <person name="Rzeszutek E."/>
            <person name="Saraiva M."/>
            <person name="Secombes C.J."/>
            <person name="Seidl M.F."/>
            <person name="Snel B."/>
            <person name="Stassen J.H."/>
            <person name="Sykes S."/>
            <person name="Tripathy S."/>
            <person name="van den Berg H."/>
            <person name="Vega-Arreguin J.C."/>
            <person name="Wawra S."/>
            <person name="Young S.K."/>
            <person name="Zeng Q."/>
            <person name="Dieguez-Uribeondo J."/>
            <person name="Russ C."/>
            <person name="Tyler B.M."/>
            <person name="van West P."/>
        </authorList>
    </citation>
    <scope>NUCLEOTIDE SEQUENCE [LARGE SCALE GENOMIC DNA]</scope>
    <source>
        <strain evidence="3 4">CBS 223.65</strain>
    </source>
</reference>
<evidence type="ECO:0000256" key="1">
    <source>
        <dbReference type="ARBA" id="ARBA00022679"/>
    </source>
</evidence>
<dbReference type="Gene3D" id="3.40.50.720">
    <property type="entry name" value="NAD(P)-binding Rossmann-like Domain"/>
    <property type="match status" value="1"/>
</dbReference>
<protein>
    <recommendedName>
        <fullName evidence="2">Semialdehyde dehydrogenase NAD-binding domain-containing protein</fullName>
    </recommendedName>
</protein>
<dbReference type="Pfam" id="PF01118">
    <property type="entry name" value="Semialdhyde_dh"/>
    <property type="match status" value="1"/>
</dbReference>
<keyword evidence="4" id="KW-1185">Reference proteome</keyword>
<dbReference type="GO" id="GO:0051287">
    <property type="term" value="F:NAD binding"/>
    <property type="evidence" value="ECO:0007669"/>
    <property type="project" value="InterPro"/>
</dbReference>
<dbReference type="KEGG" id="spar:SPRG_17724"/>